<dbReference type="Pfam" id="PF02338">
    <property type="entry name" value="OTU"/>
    <property type="match status" value="1"/>
</dbReference>
<dbReference type="GO" id="GO:0004843">
    <property type="term" value="F:cysteine-type deubiquitinase activity"/>
    <property type="evidence" value="ECO:0007669"/>
    <property type="project" value="UniProtKB-EC"/>
</dbReference>
<dbReference type="PANTHER" id="PTHR13312:SF0">
    <property type="entry name" value="UBIQUITIN THIOESTERASE OTU1"/>
    <property type="match status" value="1"/>
</dbReference>
<dbReference type="GO" id="GO:0005634">
    <property type="term" value="C:nucleus"/>
    <property type="evidence" value="ECO:0007669"/>
    <property type="project" value="TreeGrafter"/>
</dbReference>
<dbReference type="SUPFAM" id="SSF54001">
    <property type="entry name" value="Cysteine proteinases"/>
    <property type="match status" value="1"/>
</dbReference>
<sequence length="321" mass="37685">MNNEFLIYLDKYLQKDKINKSVLIDSLKFLNENQFNNNQLLNNIKLNLKKQLGGADPELDRAIAESLENEQLRQAIELSSREESSLEDEDLRQSLLHSNYRESSLEDPEMRVVWIESIKDQITNLEKRIFELSQNQDESIIDLIAKTLNEKHILELKLNLIKSIKISDYRKQTYTGTIIEEEPDGNCLFRALARHVYGDPEKTVNYIPTTAHSNRRQVKTRLRAHQMMRKIICDNFLRYTTMQDQSVIRAELQRMRMDKTWGGATEAYVFAHLFGITVVIYDTRSGYVERYVPHDRNPNYTRELHIIYEGGNHYNTLKIGV</sequence>
<dbReference type="GO" id="GO:0036503">
    <property type="term" value="P:ERAD pathway"/>
    <property type="evidence" value="ECO:0007669"/>
    <property type="project" value="TreeGrafter"/>
</dbReference>
<protein>
    <recommendedName>
        <fullName evidence="2">ubiquitinyl hydrolase 1</fullName>
        <ecNumber evidence="2">3.4.19.12</ecNumber>
    </recommendedName>
</protein>
<dbReference type="GO" id="GO:0016579">
    <property type="term" value="P:protein deubiquitination"/>
    <property type="evidence" value="ECO:0007669"/>
    <property type="project" value="TreeGrafter"/>
</dbReference>
<evidence type="ECO:0000256" key="3">
    <source>
        <dbReference type="ARBA" id="ARBA00022801"/>
    </source>
</evidence>
<reference evidence="5" key="1">
    <citation type="journal article" date="2020" name="Nature">
        <title>Giant virus diversity and host interactions through global metagenomics.</title>
        <authorList>
            <person name="Schulz F."/>
            <person name="Roux S."/>
            <person name="Paez-Espino D."/>
            <person name="Jungbluth S."/>
            <person name="Walsh D.A."/>
            <person name="Denef V.J."/>
            <person name="McMahon K.D."/>
            <person name="Konstantinidis K.T."/>
            <person name="Eloe-Fadrosh E.A."/>
            <person name="Kyrpides N.C."/>
            <person name="Woyke T."/>
        </authorList>
    </citation>
    <scope>NUCLEOTIDE SEQUENCE</scope>
    <source>
        <strain evidence="5">GVMAG-M-3300023174-131</strain>
    </source>
</reference>
<dbReference type="CDD" id="cd22744">
    <property type="entry name" value="OTU"/>
    <property type="match status" value="1"/>
</dbReference>
<dbReference type="InterPro" id="IPR003323">
    <property type="entry name" value="OTU_dom"/>
</dbReference>
<dbReference type="InterPro" id="IPR038765">
    <property type="entry name" value="Papain-like_cys_pep_sf"/>
</dbReference>
<dbReference type="GO" id="GO:0005829">
    <property type="term" value="C:cytosol"/>
    <property type="evidence" value="ECO:0007669"/>
    <property type="project" value="TreeGrafter"/>
</dbReference>
<dbReference type="AlphaFoldDB" id="A0A6C0D7X9"/>
<dbReference type="EMBL" id="MN739563">
    <property type="protein sequence ID" value="QHT13156.1"/>
    <property type="molecule type" value="Genomic_DNA"/>
</dbReference>
<dbReference type="Gene3D" id="3.90.70.80">
    <property type="match status" value="1"/>
</dbReference>
<dbReference type="GO" id="GO:0030968">
    <property type="term" value="P:endoplasmic reticulum unfolded protein response"/>
    <property type="evidence" value="ECO:0007669"/>
    <property type="project" value="TreeGrafter"/>
</dbReference>
<evidence type="ECO:0000259" key="4">
    <source>
        <dbReference type="PROSITE" id="PS50802"/>
    </source>
</evidence>
<comment type="catalytic activity">
    <reaction evidence="1">
        <text>Thiol-dependent hydrolysis of ester, thioester, amide, peptide and isopeptide bonds formed by the C-terminal Gly of ubiquitin (a 76-residue protein attached to proteins as an intracellular targeting signal).</text>
        <dbReference type="EC" id="3.4.19.12"/>
    </reaction>
</comment>
<evidence type="ECO:0000313" key="5">
    <source>
        <dbReference type="EMBL" id="QHT13156.1"/>
    </source>
</evidence>
<accession>A0A6C0D7X9</accession>
<keyword evidence="3" id="KW-0378">Hydrolase</keyword>
<dbReference type="PANTHER" id="PTHR13312">
    <property type="entry name" value="HIV-INDUCED PROTEIN-7-LIKE PROTEASE"/>
    <property type="match status" value="1"/>
</dbReference>
<dbReference type="EC" id="3.4.19.12" evidence="2"/>
<proteinExistence type="predicted"/>
<evidence type="ECO:0000256" key="2">
    <source>
        <dbReference type="ARBA" id="ARBA00012759"/>
    </source>
</evidence>
<evidence type="ECO:0000256" key="1">
    <source>
        <dbReference type="ARBA" id="ARBA00000707"/>
    </source>
</evidence>
<feature type="domain" description="OTU" evidence="4">
    <location>
        <begin position="176"/>
        <end position="320"/>
    </location>
</feature>
<name>A0A6C0D7X9_9ZZZZ</name>
<organism evidence="5">
    <name type="scientific">viral metagenome</name>
    <dbReference type="NCBI Taxonomy" id="1070528"/>
    <lineage>
        <taxon>unclassified sequences</taxon>
        <taxon>metagenomes</taxon>
        <taxon>organismal metagenomes</taxon>
    </lineage>
</organism>
<dbReference type="PROSITE" id="PS50802">
    <property type="entry name" value="OTU"/>
    <property type="match status" value="1"/>
</dbReference>